<comment type="caution">
    <text evidence="2">The sequence shown here is derived from an EMBL/GenBank/DDBJ whole genome shotgun (WGS) entry which is preliminary data.</text>
</comment>
<dbReference type="RefSeq" id="WP_033273033.1">
    <property type="nucleotide sequence ID" value="NZ_BAAAVA010000032.1"/>
</dbReference>
<keyword evidence="1" id="KW-0812">Transmembrane</keyword>
<accession>A0ABN3WWX4</accession>
<dbReference type="EMBL" id="BAAAVA010000032">
    <property type="protein sequence ID" value="GAA2927695.1"/>
    <property type="molecule type" value="Genomic_DNA"/>
</dbReference>
<reference evidence="2 3" key="1">
    <citation type="journal article" date="2019" name="Int. J. Syst. Evol. Microbiol.">
        <title>The Global Catalogue of Microorganisms (GCM) 10K type strain sequencing project: providing services to taxonomists for standard genome sequencing and annotation.</title>
        <authorList>
            <consortium name="The Broad Institute Genomics Platform"/>
            <consortium name="The Broad Institute Genome Sequencing Center for Infectious Disease"/>
            <person name="Wu L."/>
            <person name="Ma J."/>
        </authorList>
    </citation>
    <scope>NUCLEOTIDE SEQUENCE [LARGE SCALE GENOMIC DNA]</scope>
    <source>
        <strain evidence="2 3">JCM 9650</strain>
    </source>
</reference>
<proteinExistence type="predicted"/>
<dbReference type="Proteomes" id="UP001501423">
    <property type="component" value="Unassembled WGS sequence"/>
</dbReference>
<keyword evidence="1" id="KW-1133">Transmembrane helix</keyword>
<evidence type="ECO:0000256" key="1">
    <source>
        <dbReference type="SAM" id="Phobius"/>
    </source>
</evidence>
<keyword evidence="3" id="KW-1185">Reference proteome</keyword>
<gene>
    <name evidence="2" type="ORF">GCM10010478_30520</name>
</gene>
<feature type="transmembrane region" description="Helical" evidence="1">
    <location>
        <begin position="6"/>
        <end position="23"/>
    </location>
</feature>
<protein>
    <recommendedName>
        <fullName evidence="4">Amidotransferase</fullName>
    </recommendedName>
</protein>
<keyword evidence="1" id="KW-0472">Membrane</keyword>
<evidence type="ECO:0000313" key="2">
    <source>
        <dbReference type="EMBL" id="GAA2927695.1"/>
    </source>
</evidence>
<evidence type="ECO:0008006" key="4">
    <source>
        <dbReference type="Google" id="ProtNLM"/>
    </source>
</evidence>
<feature type="transmembrane region" description="Helical" evidence="1">
    <location>
        <begin position="30"/>
        <end position="50"/>
    </location>
</feature>
<organism evidence="2 3">
    <name type="scientific">Streptomyces erythrogriseus</name>
    <dbReference type="NCBI Taxonomy" id="284027"/>
    <lineage>
        <taxon>Bacteria</taxon>
        <taxon>Bacillati</taxon>
        <taxon>Actinomycetota</taxon>
        <taxon>Actinomycetes</taxon>
        <taxon>Kitasatosporales</taxon>
        <taxon>Streptomycetaceae</taxon>
        <taxon>Streptomyces</taxon>
        <taxon>Streptomyces griseoincarnatus group</taxon>
    </lineage>
</organism>
<name>A0ABN3WWX4_9ACTN</name>
<sequence length="52" mass="5442">MNGLSTVLIVVGLFFVGGIISFVKQKMPTSLITLMSVGAALCIVTGLLQMEV</sequence>
<evidence type="ECO:0000313" key="3">
    <source>
        <dbReference type="Proteomes" id="UP001501423"/>
    </source>
</evidence>
<dbReference type="GeneID" id="97452185"/>